<organism evidence="1 2">
    <name type="scientific">Thiohalospira halophila DSM 15071</name>
    <dbReference type="NCBI Taxonomy" id="1123397"/>
    <lineage>
        <taxon>Bacteria</taxon>
        <taxon>Pseudomonadati</taxon>
        <taxon>Pseudomonadota</taxon>
        <taxon>Gammaproteobacteria</taxon>
        <taxon>Thiohalospirales</taxon>
        <taxon>Thiohalospiraceae</taxon>
        <taxon>Thiohalospira</taxon>
    </lineage>
</organism>
<accession>A0A1I1P6D0</accession>
<protein>
    <submittedName>
        <fullName evidence="1">Uncharacterized protein</fullName>
    </submittedName>
</protein>
<dbReference type="EMBL" id="FOMJ01000001">
    <property type="protein sequence ID" value="SFD05511.1"/>
    <property type="molecule type" value="Genomic_DNA"/>
</dbReference>
<evidence type="ECO:0000313" key="2">
    <source>
        <dbReference type="Proteomes" id="UP000198611"/>
    </source>
</evidence>
<name>A0A1I1P6D0_9GAMM</name>
<dbReference type="STRING" id="1123397.SAMN05660831_00634"/>
<evidence type="ECO:0000313" key="1">
    <source>
        <dbReference type="EMBL" id="SFD05511.1"/>
    </source>
</evidence>
<proteinExistence type="predicted"/>
<gene>
    <name evidence="1" type="ORF">SAMN05660831_00634</name>
</gene>
<keyword evidence="2" id="KW-1185">Reference proteome</keyword>
<reference evidence="1 2" key="1">
    <citation type="submission" date="2016-10" db="EMBL/GenBank/DDBJ databases">
        <authorList>
            <person name="de Groot N.N."/>
        </authorList>
    </citation>
    <scope>NUCLEOTIDE SEQUENCE [LARGE SCALE GENOMIC DNA]</scope>
    <source>
        <strain evidence="1 2">HL3</strain>
    </source>
</reference>
<sequence length="83" mass="8779">MTESTRMEAILTGDLDPDDVTVGELLREMATLDEGRYTLSAENDDGSIAAAMVLLAGDYAADWLAALEAADPDDHDHGEPAGE</sequence>
<dbReference type="RefSeq" id="WP_093427271.1">
    <property type="nucleotide sequence ID" value="NZ_FOMJ01000001.1"/>
</dbReference>
<dbReference type="AlphaFoldDB" id="A0A1I1P6D0"/>
<dbReference type="Proteomes" id="UP000198611">
    <property type="component" value="Unassembled WGS sequence"/>
</dbReference>